<feature type="chain" id="PRO_5035274774" evidence="2">
    <location>
        <begin position="31"/>
        <end position="596"/>
    </location>
</feature>
<dbReference type="InterPro" id="IPR026444">
    <property type="entry name" value="Secre_tail"/>
</dbReference>
<dbReference type="InterPro" id="IPR014756">
    <property type="entry name" value="Ig_E-set"/>
</dbReference>
<dbReference type="SUPFAM" id="SSF69318">
    <property type="entry name" value="Integrin alpha N-terminal domain"/>
    <property type="match status" value="1"/>
</dbReference>
<feature type="signal peptide" evidence="2">
    <location>
        <begin position="1"/>
        <end position="30"/>
    </location>
</feature>
<accession>A0A558BZ58</accession>
<dbReference type="PANTHER" id="PTHR44103:SF1">
    <property type="entry name" value="PROPROTEIN CONVERTASE P"/>
    <property type="match status" value="1"/>
</dbReference>
<dbReference type="Gene3D" id="2.60.40.10">
    <property type="entry name" value="Immunoglobulins"/>
    <property type="match status" value="2"/>
</dbReference>
<evidence type="ECO:0000256" key="1">
    <source>
        <dbReference type="ARBA" id="ARBA00022729"/>
    </source>
</evidence>
<dbReference type="InterPro" id="IPR013783">
    <property type="entry name" value="Ig-like_fold"/>
</dbReference>
<dbReference type="PANTHER" id="PTHR44103">
    <property type="entry name" value="PROPROTEIN CONVERTASE P"/>
    <property type="match status" value="1"/>
</dbReference>
<dbReference type="Proteomes" id="UP000317624">
    <property type="component" value="Unassembled WGS sequence"/>
</dbReference>
<sequence length="596" mass="61206">MFRLPTAVLLPTFRRLALASLGLLPIAASAQTITGFSPAQAAAGATVTITGTGLANIKSAMINGQPMKVTGTPLGVTMQVIVPVAAATGRIRVTTNAGTVLSANKLGITRKSSSVSYGQSSTSVTGASATGNYSTPTMGDLDSDGRIELIQGQGDGTIMVYEQTAANSTAFGAGTLLKNADGSTLDVGNFAKPTVADLDSDGLLELLVGEETGNVLRYEQTAAGAQTFTRSNLFTNPFGTATSGAPNGGSYPRPTVADLDNNGLLDVLVGSNDGTLRRYEQTAANAATFTALGQMRDNLGAIIDAGDVDKPLLTDYDGDGYLDMLLGNRAGNIILYTQTAANSAVFKKLDFLKSNGSTISVGTYAAPSITDIDGNGLLDLFVGNANGTIYRFEQAASATQPTLAPGALTNPSPLPVVLTAFTGQAGSAGNVLRWATASETNSAHFEVERSADGQAFVKIGQLAAAGTSMASHSYQFIDDAATATSYYRLRQVDLDGTSSYSPVVTLAARLTAPAAAKLVAYPTVFTSELSVALPGAENQAATVALLTADGRPVYTHTMQLGTAPQALAELPTLAPGVYLLRVATATGANTQRVVRN</sequence>
<dbReference type="AlphaFoldDB" id="A0A558BZ58"/>
<comment type="caution">
    <text evidence="3">The sequence shown here is derived from an EMBL/GenBank/DDBJ whole genome shotgun (WGS) entry which is preliminary data.</text>
</comment>
<evidence type="ECO:0000313" key="3">
    <source>
        <dbReference type="EMBL" id="TVT41807.1"/>
    </source>
</evidence>
<dbReference type="Gene3D" id="2.130.10.130">
    <property type="entry name" value="Integrin alpha, N-terminal"/>
    <property type="match status" value="1"/>
</dbReference>
<proteinExistence type="predicted"/>
<keyword evidence="4" id="KW-1185">Reference proteome</keyword>
<keyword evidence="1 2" id="KW-0732">Signal</keyword>
<dbReference type="EMBL" id="VMRJ01000002">
    <property type="protein sequence ID" value="TVT41807.1"/>
    <property type="molecule type" value="Genomic_DNA"/>
</dbReference>
<evidence type="ECO:0000256" key="2">
    <source>
        <dbReference type="SAM" id="SignalP"/>
    </source>
</evidence>
<gene>
    <name evidence="3" type="ORF">FNT36_10315</name>
</gene>
<organism evidence="3 4">
    <name type="scientific">Hymenobacter setariae</name>
    <dbReference type="NCBI Taxonomy" id="2594794"/>
    <lineage>
        <taxon>Bacteria</taxon>
        <taxon>Pseudomonadati</taxon>
        <taxon>Bacteroidota</taxon>
        <taxon>Cytophagia</taxon>
        <taxon>Cytophagales</taxon>
        <taxon>Hymenobacteraceae</taxon>
        <taxon>Hymenobacter</taxon>
    </lineage>
</organism>
<dbReference type="SUPFAM" id="SSF81296">
    <property type="entry name" value="E set domains"/>
    <property type="match status" value="1"/>
</dbReference>
<evidence type="ECO:0000313" key="4">
    <source>
        <dbReference type="Proteomes" id="UP000317624"/>
    </source>
</evidence>
<dbReference type="OrthoDB" id="864963at2"/>
<protein>
    <submittedName>
        <fullName evidence="3">T9SS type A sorting domain-containing protein</fullName>
    </submittedName>
</protein>
<name>A0A558BZ58_9BACT</name>
<reference evidence="3 4" key="1">
    <citation type="submission" date="2019-07" db="EMBL/GenBank/DDBJ databases">
        <title>Hymenobacter sp. straun FUR1 Genome sequencing and assembly.</title>
        <authorList>
            <person name="Chhetri G."/>
        </authorList>
    </citation>
    <scope>NUCLEOTIDE SEQUENCE [LARGE SCALE GENOMIC DNA]</scope>
    <source>
        <strain evidence="3 4">Fur1</strain>
    </source>
</reference>
<dbReference type="InterPro" id="IPR013517">
    <property type="entry name" value="FG-GAP"/>
</dbReference>
<dbReference type="InterPro" id="IPR028994">
    <property type="entry name" value="Integrin_alpha_N"/>
</dbReference>
<dbReference type="RefSeq" id="WP_144847139.1">
    <property type="nucleotide sequence ID" value="NZ_VMRJ01000002.1"/>
</dbReference>
<dbReference type="Pfam" id="PF13517">
    <property type="entry name" value="FG-GAP_3"/>
    <property type="match status" value="2"/>
</dbReference>
<dbReference type="NCBIfam" id="TIGR04183">
    <property type="entry name" value="Por_Secre_tail"/>
    <property type="match status" value="1"/>
</dbReference>